<protein>
    <submittedName>
        <fullName evidence="1">Uncharacterized protein</fullName>
    </submittedName>
</protein>
<reference evidence="1" key="1">
    <citation type="submission" date="2022-02" db="EMBL/GenBank/DDBJ databases">
        <title>Towards deciphering the DNA virus diversity associated with rodent species in the families Cricetidae and Heteromyidae.</title>
        <authorList>
            <person name="Lund M."/>
            <person name="Larsen B.B."/>
            <person name="Gryseels S."/>
            <person name="Kraberger S."/>
            <person name="Rowsey D.M."/>
            <person name="Steger L."/>
            <person name="Yule K.M."/>
            <person name="Upham N.S."/>
            <person name="Worobey M."/>
            <person name="Van Doorslaer K."/>
            <person name="Varsani A."/>
        </authorList>
    </citation>
    <scope>NUCLEOTIDE SEQUENCE</scope>
    <source>
        <strain evidence="1">UA08Rod_4527</strain>
    </source>
</reference>
<proteinExistence type="predicted"/>
<name>A0A976N236_9VIRU</name>
<sequence>MNSIIKKLKCRPVPVSYIYPDEYIKVEQGLSVSPSQVAELTAKGIPVSSTNVSQFIDGSPNPSFDLPIDELRGVDINDVWEASKEAARNLSNAQTKDINDYGV</sequence>
<accession>A0A976N236</accession>
<evidence type="ECO:0000313" key="1">
    <source>
        <dbReference type="EMBL" id="UPW41270.1"/>
    </source>
</evidence>
<dbReference type="EMBL" id="OM869568">
    <property type="protein sequence ID" value="UPW41270.1"/>
    <property type="molecule type" value="Genomic_DNA"/>
</dbReference>
<organism evidence="1">
    <name type="scientific">Sigmofec virus UA08Rod_4527</name>
    <dbReference type="NCBI Taxonomy" id="2929403"/>
    <lineage>
        <taxon>Viruses</taxon>
        <taxon>Monodnaviria</taxon>
        <taxon>Sangervirae</taxon>
        <taxon>Phixviricota</taxon>
        <taxon>Malgrandaviricetes</taxon>
        <taxon>Petitvirales</taxon>
        <taxon>Microviridae</taxon>
    </lineage>
</organism>